<evidence type="ECO:0000313" key="2">
    <source>
        <dbReference type="EMBL" id="QPG95316.1"/>
    </source>
</evidence>
<organism evidence="2 3">
    <name type="scientific">Epichloe festucae (strain Fl1)</name>
    <dbReference type="NCBI Taxonomy" id="877507"/>
    <lineage>
        <taxon>Eukaryota</taxon>
        <taxon>Fungi</taxon>
        <taxon>Dikarya</taxon>
        <taxon>Ascomycota</taxon>
        <taxon>Pezizomycotina</taxon>
        <taxon>Sordariomycetes</taxon>
        <taxon>Hypocreomycetidae</taxon>
        <taxon>Hypocreales</taxon>
        <taxon>Clavicipitaceae</taxon>
        <taxon>Epichloe</taxon>
    </lineage>
</organism>
<dbReference type="GO" id="GO:0005524">
    <property type="term" value="F:ATP binding"/>
    <property type="evidence" value="ECO:0007669"/>
    <property type="project" value="InterPro"/>
</dbReference>
<dbReference type="EMBL" id="CP031386">
    <property type="protein sequence ID" value="QPG95316.1"/>
    <property type="molecule type" value="Genomic_DNA"/>
</dbReference>
<dbReference type="PANTHER" id="PTHR48011:SF4">
    <property type="entry name" value="MITOGEN-ACTIVATED PROTEIN KINASE KINASE KINASE 19"/>
    <property type="match status" value="1"/>
</dbReference>
<dbReference type="OrthoDB" id="1668230at2759"/>
<dbReference type="AlphaFoldDB" id="A0A7S9KN34"/>
<proteinExistence type="predicted"/>
<dbReference type="InterPro" id="IPR052751">
    <property type="entry name" value="Plant_MAPKKK"/>
</dbReference>
<reference evidence="2 3" key="1">
    <citation type="journal article" date="2018" name="PLoS Genet.">
        <title>Repeat elements organise 3D genome structure and mediate transcription in the filamentous fungus Epichloe festucae.</title>
        <authorList>
            <person name="Winter D.J."/>
            <person name="Ganley A.R.D."/>
            <person name="Young C.A."/>
            <person name="Liachko I."/>
            <person name="Schardl C.L."/>
            <person name="Dupont P.Y."/>
            <person name="Berry D."/>
            <person name="Ram A."/>
            <person name="Scott B."/>
            <person name="Cox M.P."/>
        </authorList>
    </citation>
    <scope>NUCLEOTIDE SEQUENCE [LARGE SCALE GENOMIC DNA]</scope>
    <source>
        <strain evidence="2 3">Fl1</strain>
    </source>
</reference>
<dbReference type="PANTHER" id="PTHR48011">
    <property type="entry name" value="CCR4-NOT TRANSCRIPTIONAL COMPLEX SUBUNIT CAF120-RELATED"/>
    <property type="match status" value="1"/>
</dbReference>
<name>A0A7S9KN34_EPIFF</name>
<dbReference type="PROSITE" id="PS50011">
    <property type="entry name" value="PROTEIN_KINASE_DOM"/>
    <property type="match status" value="1"/>
</dbReference>
<dbReference type="SUPFAM" id="SSF56112">
    <property type="entry name" value="Protein kinase-like (PK-like)"/>
    <property type="match status" value="1"/>
</dbReference>
<dbReference type="InterPro" id="IPR011009">
    <property type="entry name" value="Kinase-like_dom_sf"/>
</dbReference>
<protein>
    <recommendedName>
        <fullName evidence="1">Protein kinase domain-containing protein</fullName>
    </recommendedName>
</protein>
<gene>
    <name evidence="2" type="ORF">C2857_000105</name>
</gene>
<dbReference type="GO" id="GO:0007165">
    <property type="term" value="P:signal transduction"/>
    <property type="evidence" value="ECO:0007669"/>
    <property type="project" value="TreeGrafter"/>
</dbReference>
<keyword evidence="3" id="KW-1185">Reference proteome</keyword>
<dbReference type="Gene3D" id="1.10.510.10">
    <property type="entry name" value="Transferase(Phosphotransferase) domain 1"/>
    <property type="match status" value="1"/>
</dbReference>
<feature type="domain" description="Protein kinase" evidence="1">
    <location>
        <begin position="46"/>
        <end position="306"/>
    </location>
</feature>
<dbReference type="Proteomes" id="UP000594364">
    <property type="component" value="Chromosome 2"/>
</dbReference>
<sequence>MALTLLQDLAVFAETQVPRVTINDSMTSTVRPRSSCSPGPQLPIDFDALEFLAHGTSGAVYAIDKDWVLKESWELDRGIVERQALGRLGSHHNIIGYFGEAAPNSIILERGIPLLSPDQIGHVSTQKKLAWIRDVAEGLLYIHQQGIIHADVGCENIVIVDGQLKIIDFEGCRMDGKEATAGYKWYNRKDDSVTLQSDIFAYGCVVYQILTGKPTFHELTESDDRSNLVRRRCAEHRFPDIQGLLLSDVMLRCWSGSFKSMTEVISAIDSTSTWRLSPPRLTSILWKWMGTCLRSKQDGTCSLSHN</sequence>
<evidence type="ECO:0000259" key="1">
    <source>
        <dbReference type="PROSITE" id="PS50011"/>
    </source>
</evidence>
<dbReference type="Pfam" id="PF00069">
    <property type="entry name" value="Pkinase"/>
    <property type="match status" value="1"/>
</dbReference>
<accession>A0A7S9KN34</accession>
<evidence type="ECO:0000313" key="3">
    <source>
        <dbReference type="Proteomes" id="UP000594364"/>
    </source>
</evidence>
<dbReference type="InterPro" id="IPR000719">
    <property type="entry name" value="Prot_kinase_dom"/>
</dbReference>
<dbReference type="GO" id="GO:0004672">
    <property type="term" value="F:protein kinase activity"/>
    <property type="evidence" value="ECO:0007669"/>
    <property type="project" value="InterPro"/>
</dbReference>